<dbReference type="SUPFAM" id="SSF53474">
    <property type="entry name" value="alpha/beta-Hydrolases"/>
    <property type="match status" value="1"/>
</dbReference>
<evidence type="ECO:0000256" key="1">
    <source>
        <dbReference type="ARBA" id="ARBA00022801"/>
    </source>
</evidence>
<sequence>MAVKEYLDVSYVIGSTNPQQTLDLYIPQKSANTPKPQLVVYVHGGCWRSGDKHDYVALGRSLASKEYPGKGSESQHLAVAVINYRLSSKTYETNEFRHPAQLLDTIDSIEYLFLNHEKYGYDQEKIHLVGHSAGGHLTGLVCLEHPISWDSLKAPGSDKSLTSSIISVTGVSGIYDVEDFVNDRTGNLEYVDQTFGTSIDVYRCSSPQFAPFSKSDWNLWSSVLPKEKFHAQAGAVPNIRYMVLHSSGDELIPVSHSATYFNKCHQLGLNVSKELDTDYGTHFGCLESPEFAHFVTNFILQL</sequence>
<dbReference type="OrthoDB" id="6495301at2759"/>
<proteinExistence type="predicted"/>
<dbReference type="InterPro" id="IPR029058">
    <property type="entry name" value="AB_hydrolase_fold"/>
</dbReference>
<dbReference type="Gene3D" id="3.40.50.1820">
    <property type="entry name" value="alpha/beta hydrolase"/>
    <property type="match status" value="1"/>
</dbReference>
<dbReference type="Proteomes" id="UP000187455">
    <property type="component" value="Unassembled WGS sequence"/>
</dbReference>
<evidence type="ECO:0000259" key="2">
    <source>
        <dbReference type="Pfam" id="PF20434"/>
    </source>
</evidence>
<gene>
    <name evidence="3" type="ORF">AYI68_g1047</name>
</gene>
<dbReference type="STRING" id="133383.A0A1R0H6E1"/>
<keyword evidence="1" id="KW-0378">Hydrolase</keyword>
<keyword evidence="4" id="KW-1185">Reference proteome</keyword>
<accession>A0A1R0H6E1</accession>
<feature type="domain" description="BD-FAE-like" evidence="2">
    <location>
        <begin position="22"/>
        <end position="185"/>
    </location>
</feature>
<dbReference type="EMBL" id="LSSL01000359">
    <property type="protein sequence ID" value="OLY84782.1"/>
    <property type="molecule type" value="Genomic_DNA"/>
</dbReference>
<dbReference type="PANTHER" id="PTHR48081:SF33">
    <property type="entry name" value="KYNURENINE FORMAMIDASE"/>
    <property type="match status" value="1"/>
</dbReference>
<dbReference type="PANTHER" id="PTHR48081">
    <property type="entry name" value="AB HYDROLASE SUPERFAMILY PROTEIN C4A8.06C"/>
    <property type="match status" value="1"/>
</dbReference>
<dbReference type="InterPro" id="IPR050300">
    <property type="entry name" value="GDXG_lipolytic_enzyme"/>
</dbReference>
<dbReference type="Pfam" id="PF20434">
    <property type="entry name" value="BD-FAE"/>
    <property type="match status" value="1"/>
</dbReference>
<evidence type="ECO:0000313" key="4">
    <source>
        <dbReference type="Proteomes" id="UP000187455"/>
    </source>
</evidence>
<evidence type="ECO:0000313" key="3">
    <source>
        <dbReference type="EMBL" id="OLY84782.1"/>
    </source>
</evidence>
<dbReference type="InterPro" id="IPR049492">
    <property type="entry name" value="BD-FAE-like_dom"/>
</dbReference>
<comment type="caution">
    <text evidence="3">The sequence shown here is derived from an EMBL/GenBank/DDBJ whole genome shotgun (WGS) entry which is preliminary data.</text>
</comment>
<name>A0A1R0H6E1_9FUNG</name>
<dbReference type="GO" id="GO:0016787">
    <property type="term" value="F:hydrolase activity"/>
    <property type="evidence" value="ECO:0007669"/>
    <property type="project" value="UniProtKB-KW"/>
</dbReference>
<reference evidence="3 4" key="1">
    <citation type="journal article" date="2016" name="Mol. Biol. Evol.">
        <title>Genome-Wide Survey of Gut Fungi (Harpellales) Reveals the First Horizontally Transferred Ubiquitin Gene from a Mosquito Host.</title>
        <authorList>
            <person name="Wang Y."/>
            <person name="White M.M."/>
            <person name="Kvist S."/>
            <person name="Moncalvo J.M."/>
        </authorList>
    </citation>
    <scope>NUCLEOTIDE SEQUENCE [LARGE SCALE GENOMIC DNA]</scope>
    <source>
        <strain evidence="3 4">ALG-7-W6</strain>
    </source>
</reference>
<protein>
    <submittedName>
        <fullName evidence="3">Putative isoprenylcysteine alpha-carbonyl methylesterase ICME</fullName>
    </submittedName>
</protein>
<organism evidence="3 4">
    <name type="scientific">Smittium mucronatum</name>
    <dbReference type="NCBI Taxonomy" id="133383"/>
    <lineage>
        <taxon>Eukaryota</taxon>
        <taxon>Fungi</taxon>
        <taxon>Fungi incertae sedis</taxon>
        <taxon>Zoopagomycota</taxon>
        <taxon>Kickxellomycotina</taxon>
        <taxon>Harpellomycetes</taxon>
        <taxon>Harpellales</taxon>
        <taxon>Legeriomycetaceae</taxon>
        <taxon>Smittium</taxon>
    </lineage>
</organism>
<dbReference type="AlphaFoldDB" id="A0A1R0H6E1"/>